<feature type="region of interest" description="Disordered" evidence="1">
    <location>
        <begin position="1"/>
        <end position="87"/>
    </location>
</feature>
<dbReference type="AlphaFoldDB" id="W6M009"/>
<dbReference type="OrthoDB" id="5797390at2"/>
<reference evidence="2" key="1">
    <citation type="submission" date="2013-07" db="EMBL/GenBank/DDBJ databases">
        <authorList>
            <person name="McIlroy S."/>
        </authorList>
    </citation>
    <scope>NUCLEOTIDE SEQUENCE [LARGE SCALE GENOMIC DNA]</scope>
    <source>
        <strain evidence="2">Run_A_D11</strain>
    </source>
</reference>
<dbReference type="Pfam" id="PF05258">
    <property type="entry name" value="DciA"/>
    <property type="match status" value="1"/>
</dbReference>
<organism evidence="2 3">
    <name type="scientific">Candidatus Competibacter denitrificans Run_A_D11</name>
    <dbReference type="NCBI Taxonomy" id="1400863"/>
    <lineage>
        <taxon>Bacteria</taxon>
        <taxon>Pseudomonadati</taxon>
        <taxon>Pseudomonadota</taxon>
        <taxon>Gammaproteobacteria</taxon>
        <taxon>Candidatus Competibacteraceae</taxon>
        <taxon>Candidatus Competibacter</taxon>
    </lineage>
</organism>
<feature type="compositionally biased region" description="Pro residues" evidence="1">
    <location>
        <begin position="29"/>
        <end position="39"/>
    </location>
</feature>
<dbReference type="EMBL" id="CBTJ020000001">
    <property type="protein sequence ID" value="CDI00757.1"/>
    <property type="molecule type" value="Genomic_DNA"/>
</dbReference>
<evidence type="ECO:0000256" key="1">
    <source>
        <dbReference type="SAM" id="MobiDB-lite"/>
    </source>
</evidence>
<sequence length="234" mass="25980">MTDSTDARATARQHTAQLLKMLRGHGPADPQPVLPPVAPAPDQRANTVAEAPPTYPDVPAPTRKPRKTSGARSGHDATPTVPRQPTKLRTISPIGETLFRQKGVLGELMQRAEHLVKLTRVFRAYLPPHLHDHATLIRLDAEEWVVHTDSSSWATRLRYALHNIRETLGQQLGLELPKPYIRVVPPEVPVRKPRPPMKLTKRSAKVLEVAARNQSDERLSAALRKLAARAHPPS</sequence>
<keyword evidence="3" id="KW-1185">Reference proteome</keyword>
<evidence type="ECO:0000313" key="3">
    <source>
        <dbReference type="Proteomes" id="UP000035760"/>
    </source>
</evidence>
<protein>
    <recommendedName>
        <fullName evidence="4">DUF721 domain-containing protein</fullName>
    </recommendedName>
</protein>
<proteinExistence type="predicted"/>
<dbReference type="InterPro" id="IPR007922">
    <property type="entry name" value="DciA-like"/>
</dbReference>
<evidence type="ECO:0000313" key="2">
    <source>
        <dbReference type="EMBL" id="CDI00757.1"/>
    </source>
</evidence>
<dbReference type="Proteomes" id="UP000035760">
    <property type="component" value="Unassembled WGS sequence"/>
</dbReference>
<dbReference type="RefSeq" id="WP_048669824.1">
    <property type="nucleotide sequence ID" value="NZ_CBTJ020000001.1"/>
</dbReference>
<dbReference type="STRING" id="1400863.BN873_10013"/>
<comment type="caution">
    <text evidence="2">The sequence shown here is derived from an EMBL/GenBank/DDBJ whole genome shotgun (WGS) entry which is preliminary data.</text>
</comment>
<name>W6M009_9GAMM</name>
<evidence type="ECO:0008006" key="4">
    <source>
        <dbReference type="Google" id="ProtNLM"/>
    </source>
</evidence>
<gene>
    <name evidence="2" type="ORF">BN873_10013</name>
</gene>
<reference evidence="2" key="2">
    <citation type="submission" date="2014-03" db="EMBL/GenBank/DDBJ databases">
        <title>Candidatus Competibacter-lineage genomes retrieved from metagenomes reveal functional metabolic diversity.</title>
        <authorList>
            <person name="McIlroy S.J."/>
            <person name="Albertsen M."/>
            <person name="Andresen E.K."/>
            <person name="Saunders A.M."/>
            <person name="Kristiansen R."/>
            <person name="Stokholm-Bjerregaard M."/>
            <person name="Nielsen K.L."/>
            <person name="Nielsen P.H."/>
        </authorList>
    </citation>
    <scope>NUCLEOTIDE SEQUENCE</scope>
    <source>
        <strain evidence="2">Run_A_D11</strain>
    </source>
</reference>
<accession>W6M009</accession>